<dbReference type="PROSITE" id="PS50181">
    <property type="entry name" value="FBOX"/>
    <property type="match status" value="1"/>
</dbReference>
<sequence length="305" mass="32414">MSATQHAPLIFSNLPVELLREVFEHAASSDRATARSLSLVSSRVRHWIDPALFHTVVLSSTRTLRAFLTALTKRPADFAAQRVKHLGVFALGPVQSIDQVLAACKGVQSLACGFSLPSYKLVKGCATVQALDAPREQHLLGVAGSDGWDAALVGPSVTHLRMHLSSILNGGSERSGWDRLAQLPQLTHLAVVYRATADKSASALFSDLEHLLSPQRTSGTASKPSNLQLILVQVLGTNSGAFPADKVIADVNSAAVAAGGNALRIAAERAPLSAARQWEDSVRSGRGVWETGEEVVRARLAAVKQ</sequence>
<evidence type="ECO:0000313" key="3">
    <source>
        <dbReference type="Proteomes" id="UP000250043"/>
    </source>
</evidence>
<protein>
    <recommendedName>
        <fullName evidence="1">F-box domain-containing protein</fullName>
    </recommendedName>
</protein>
<proteinExistence type="predicted"/>
<feature type="domain" description="F-box" evidence="1">
    <location>
        <begin position="8"/>
        <end position="56"/>
    </location>
</feature>
<evidence type="ECO:0000313" key="2">
    <source>
        <dbReference type="EMBL" id="OCH92283.1"/>
    </source>
</evidence>
<accession>A0A8E2AWF0</accession>
<gene>
    <name evidence="2" type="ORF">OBBRIDRAFT_727097</name>
</gene>
<organism evidence="2 3">
    <name type="scientific">Obba rivulosa</name>
    <dbReference type="NCBI Taxonomy" id="1052685"/>
    <lineage>
        <taxon>Eukaryota</taxon>
        <taxon>Fungi</taxon>
        <taxon>Dikarya</taxon>
        <taxon>Basidiomycota</taxon>
        <taxon>Agaricomycotina</taxon>
        <taxon>Agaricomycetes</taxon>
        <taxon>Polyporales</taxon>
        <taxon>Gelatoporiaceae</taxon>
        <taxon>Obba</taxon>
    </lineage>
</organism>
<dbReference type="OrthoDB" id="3145912at2759"/>
<dbReference type="InterPro" id="IPR001810">
    <property type="entry name" value="F-box_dom"/>
</dbReference>
<keyword evidence="3" id="KW-1185">Reference proteome</keyword>
<reference evidence="2 3" key="1">
    <citation type="submission" date="2016-07" db="EMBL/GenBank/DDBJ databases">
        <title>Draft genome of the white-rot fungus Obba rivulosa 3A-2.</title>
        <authorList>
            <consortium name="DOE Joint Genome Institute"/>
            <person name="Miettinen O."/>
            <person name="Riley R."/>
            <person name="Acob R."/>
            <person name="Barry K."/>
            <person name="Cullen D."/>
            <person name="De Vries R."/>
            <person name="Hainaut M."/>
            <person name="Hatakka A."/>
            <person name="Henrissat B."/>
            <person name="Hilden K."/>
            <person name="Kuo R."/>
            <person name="Labutti K."/>
            <person name="Lipzen A."/>
            <person name="Makela M.R."/>
            <person name="Sandor L."/>
            <person name="Spatafora J.W."/>
            <person name="Grigoriev I.V."/>
            <person name="Hibbett D.S."/>
        </authorList>
    </citation>
    <scope>NUCLEOTIDE SEQUENCE [LARGE SCALE GENOMIC DNA]</scope>
    <source>
        <strain evidence="2 3">3A-2</strain>
    </source>
</reference>
<name>A0A8E2AWF0_9APHY</name>
<dbReference type="EMBL" id="KV722371">
    <property type="protein sequence ID" value="OCH92283.1"/>
    <property type="molecule type" value="Genomic_DNA"/>
</dbReference>
<dbReference type="AlphaFoldDB" id="A0A8E2AWF0"/>
<dbReference type="Proteomes" id="UP000250043">
    <property type="component" value="Unassembled WGS sequence"/>
</dbReference>
<evidence type="ECO:0000259" key="1">
    <source>
        <dbReference type="PROSITE" id="PS50181"/>
    </source>
</evidence>